<dbReference type="AlphaFoldDB" id="A0A9X1NVZ5"/>
<sequence>MKDDRPGIAGHVRRHLDHLVLPVGALATARQRLSSLGFTVASDALHPFGTENACVFLADKTYLEPLAIAQREDGEAAALQGNAFVARDLAYRFRRGQDGFSALVFSTDDAVADHARFQDHGLSGGNILEFSRPMKRPDGEDAIGQFRLAFASDLRAPDMFCFTCQRVQPLPADRTALETHANGVTGIRQVILSEPNPTDFQYFLQEVVDERETEAHSFGMDIPAANAHISVLNEAGMRGFLGVEEPLTERGLRARAIVFTVGNIAATEALLAANATDHVKRDGRLIVPPAPGQGAIFVFGE</sequence>
<dbReference type="SUPFAM" id="SSF54593">
    <property type="entry name" value="Glyoxalase/Bleomycin resistance protein/Dihydroxybiphenyl dioxygenase"/>
    <property type="match status" value="1"/>
</dbReference>
<organism evidence="2 3">
    <name type="scientific">Rhizobium quercicola</name>
    <dbReference type="NCBI Taxonomy" id="2901226"/>
    <lineage>
        <taxon>Bacteria</taxon>
        <taxon>Pseudomonadati</taxon>
        <taxon>Pseudomonadota</taxon>
        <taxon>Alphaproteobacteria</taxon>
        <taxon>Hyphomicrobiales</taxon>
        <taxon>Rhizobiaceae</taxon>
        <taxon>Rhizobium/Agrobacterium group</taxon>
        <taxon>Rhizobium</taxon>
    </lineage>
</organism>
<accession>A0A9X1NVZ5</accession>
<dbReference type="Pfam" id="PF13468">
    <property type="entry name" value="Glyoxalase_3"/>
    <property type="match status" value="1"/>
</dbReference>
<dbReference type="Gene3D" id="3.10.180.10">
    <property type="entry name" value="2,3-Dihydroxybiphenyl 1,2-Dioxygenase, domain 1"/>
    <property type="match status" value="1"/>
</dbReference>
<evidence type="ECO:0000313" key="2">
    <source>
        <dbReference type="EMBL" id="MCD7110343.1"/>
    </source>
</evidence>
<gene>
    <name evidence="2" type="ORF">LRX75_14980</name>
</gene>
<comment type="caution">
    <text evidence="2">The sequence shown here is derived from an EMBL/GenBank/DDBJ whole genome shotgun (WGS) entry which is preliminary data.</text>
</comment>
<reference evidence="2" key="1">
    <citation type="submission" date="2021-12" db="EMBL/GenBank/DDBJ databases">
        <authorList>
            <person name="Li Y."/>
        </authorList>
    </citation>
    <scope>NUCLEOTIDE SEQUENCE</scope>
    <source>
        <strain evidence="2">DKSPLA3</strain>
    </source>
</reference>
<dbReference type="RefSeq" id="WP_231815573.1">
    <property type="nucleotide sequence ID" value="NZ_JAJOZR010000009.1"/>
</dbReference>
<protein>
    <submittedName>
        <fullName evidence="2">VOC family protein</fullName>
    </submittedName>
</protein>
<keyword evidence="3" id="KW-1185">Reference proteome</keyword>
<name>A0A9X1NVZ5_9HYPH</name>
<dbReference type="PANTHER" id="PTHR40265:SF1">
    <property type="entry name" value="GLYOXALASE-LIKE DOMAIN-CONTAINING PROTEIN"/>
    <property type="match status" value="1"/>
</dbReference>
<dbReference type="EMBL" id="JAJOZR010000009">
    <property type="protein sequence ID" value="MCD7110343.1"/>
    <property type="molecule type" value="Genomic_DNA"/>
</dbReference>
<dbReference type="PANTHER" id="PTHR40265">
    <property type="entry name" value="BLL2707 PROTEIN"/>
    <property type="match status" value="1"/>
</dbReference>
<dbReference type="Proteomes" id="UP001139089">
    <property type="component" value="Unassembled WGS sequence"/>
</dbReference>
<feature type="domain" description="Glyoxalase-like" evidence="1">
    <location>
        <begin position="16"/>
        <end position="207"/>
    </location>
</feature>
<dbReference type="InterPro" id="IPR025870">
    <property type="entry name" value="Glyoxalase-like_dom"/>
</dbReference>
<dbReference type="InterPro" id="IPR029068">
    <property type="entry name" value="Glyas_Bleomycin-R_OHBP_Dase"/>
</dbReference>
<evidence type="ECO:0000259" key="1">
    <source>
        <dbReference type="Pfam" id="PF13468"/>
    </source>
</evidence>
<proteinExistence type="predicted"/>
<evidence type="ECO:0000313" key="3">
    <source>
        <dbReference type="Proteomes" id="UP001139089"/>
    </source>
</evidence>